<dbReference type="PANTHER" id="PTHR14218:SF15">
    <property type="entry name" value="TRIPEPTIDYL-PEPTIDASE 1"/>
    <property type="match status" value="1"/>
</dbReference>
<dbReference type="RefSeq" id="WP_212532422.1">
    <property type="nucleotide sequence ID" value="NZ_JAGSOG010000244.1"/>
</dbReference>
<sequence>MSISDRLRTLARLTTAVALGSAISLGGAAAAHAATAPALAGSAHASQPALTAANSGSTHVCSDAAVVGKLSCQALKRDGVSPVAAAASPDAIPSGVGYGPSQLQSAYNLTSASAADGSGRTVAIVDAYNDPTAASDLAAYRSAAGLPTVPSFKVVNQNGATSPLPSTAPSSDDWTLEESLDVDMASAVCPLCNIVLVEANDDTSDGLYVAENTAASLAGYVSNSWGGTEASTDTTLDSEYFSHSGVVITASAGDSDYGVIYPATSPNVVSVGGTSLSTSSNSRGWTESVWNTTTGSEGTGSGCSAYEPQPSWQTALGLTGCSERIDNDVAADADPATGVAVYDTTNGNGGWNEVGGTSASSPMLAAMYALGGSAGTTPAQDIYTHTANFYDVTSGKDASSCSPAYLCTAETGYDGPTGIGTPDGITGLTTGTTTTNTVTVTNPGSQTGTVGTAASLQISASDSASGQTLTYSATGLPAGLSISTSGLISGTPTTSGSNTVTVTAKDTTGASGTASFTWTINAATGNTVTVTNPGSKTGTVGTAASLQISASDSASGQTLTYSATGLPAGLSISTSGLISGTPTTAATYSVTVTAKDTTGASGSATFTWTISAASGGGCTAAQLIGNPGFETGAISPWTATSGVLNNDTVDEPAHSGSWDAWLDGYGTTHTDTLAQKVTIPSTCTTATFSFWLHIDTAETTTTTAYDTLKVQVLNSSGTVLGTLATFSNLNHITGYAQHSYSLASYIGQTVTLKFTGAEDSSLQTSFVIDDNALNVD</sequence>
<protein>
    <submittedName>
        <fullName evidence="3">Ig domain-containing protein</fullName>
    </submittedName>
</protein>
<organism evidence="3 4">
    <name type="scientific">Actinospica durhamensis</name>
    <dbReference type="NCBI Taxonomy" id="1508375"/>
    <lineage>
        <taxon>Bacteria</taxon>
        <taxon>Bacillati</taxon>
        <taxon>Actinomycetota</taxon>
        <taxon>Actinomycetes</taxon>
        <taxon>Catenulisporales</taxon>
        <taxon>Actinospicaceae</taxon>
        <taxon>Actinospica</taxon>
    </lineage>
</organism>
<feature type="signal peptide" evidence="1">
    <location>
        <begin position="1"/>
        <end position="33"/>
    </location>
</feature>
<keyword evidence="4" id="KW-1185">Reference proteome</keyword>
<feature type="chain" id="PRO_5038081220" evidence="1">
    <location>
        <begin position="34"/>
        <end position="776"/>
    </location>
</feature>
<dbReference type="AlphaFoldDB" id="A0A941EVC8"/>
<dbReference type="InterPro" id="IPR006644">
    <property type="entry name" value="Cadg"/>
</dbReference>
<dbReference type="Gene3D" id="2.60.120.260">
    <property type="entry name" value="Galactose-binding domain-like"/>
    <property type="match status" value="1"/>
</dbReference>
<dbReference type="InterPro" id="IPR030400">
    <property type="entry name" value="Sedolisin_dom"/>
</dbReference>
<gene>
    <name evidence="3" type="ORF">KDL01_32110</name>
</gene>
<dbReference type="PROSITE" id="PS51695">
    <property type="entry name" value="SEDOLISIN"/>
    <property type="match status" value="1"/>
</dbReference>
<name>A0A941EVC8_9ACTN</name>
<dbReference type="GO" id="GO:0005975">
    <property type="term" value="P:carbohydrate metabolic process"/>
    <property type="evidence" value="ECO:0007669"/>
    <property type="project" value="UniProtKB-ARBA"/>
</dbReference>
<evidence type="ECO:0000256" key="1">
    <source>
        <dbReference type="SAM" id="SignalP"/>
    </source>
</evidence>
<comment type="caution">
    <text evidence="3">The sequence shown here is derived from an EMBL/GenBank/DDBJ whole genome shotgun (WGS) entry which is preliminary data.</text>
</comment>
<proteinExistence type="predicted"/>
<dbReference type="InterPro" id="IPR036852">
    <property type="entry name" value="Peptidase_S8/S53_dom_sf"/>
</dbReference>
<reference evidence="3" key="1">
    <citation type="submission" date="2021-04" db="EMBL/GenBank/DDBJ databases">
        <title>Genome based classification of Actinospica acidithermotolerans sp. nov., an actinobacterium isolated from an Indonesian hot spring.</title>
        <authorList>
            <person name="Kusuma A.B."/>
            <person name="Putra K.E."/>
            <person name="Nafisah S."/>
            <person name="Loh J."/>
            <person name="Nouioui I."/>
            <person name="Goodfellow M."/>
        </authorList>
    </citation>
    <scope>NUCLEOTIDE SEQUENCE</scope>
    <source>
        <strain evidence="3">CSCA 57</strain>
    </source>
</reference>
<dbReference type="Proteomes" id="UP000675781">
    <property type="component" value="Unassembled WGS sequence"/>
</dbReference>
<dbReference type="Gene3D" id="2.60.40.10">
    <property type="entry name" value="Immunoglobulins"/>
    <property type="match status" value="2"/>
</dbReference>
<dbReference type="EMBL" id="JAGSOG010000244">
    <property type="protein sequence ID" value="MBR7837961.1"/>
    <property type="molecule type" value="Genomic_DNA"/>
</dbReference>
<dbReference type="InterPro" id="IPR013783">
    <property type="entry name" value="Ig-like_fold"/>
</dbReference>
<dbReference type="InterPro" id="IPR050819">
    <property type="entry name" value="Tripeptidyl-peptidase_I"/>
</dbReference>
<dbReference type="SMART" id="SM00736">
    <property type="entry name" value="CADG"/>
    <property type="match status" value="2"/>
</dbReference>
<dbReference type="SUPFAM" id="SSF52743">
    <property type="entry name" value="Subtilisin-like"/>
    <property type="match status" value="1"/>
</dbReference>
<dbReference type="InterPro" id="IPR015919">
    <property type="entry name" value="Cadherin-like_sf"/>
</dbReference>
<feature type="domain" description="Peptidase S53" evidence="2">
    <location>
        <begin position="97"/>
        <end position="434"/>
    </location>
</feature>
<accession>A0A941EVC8</accession>
<evidence type="ECO:0000313" key="4">
    <source>
        <dbReference type="Proteomes" id="UP000675781"/>
    </source>
</evidence>
<keyword evidence="1" id="KW-0732">Signal</keyword>
<dbReference type="GO" id="GO:0004252">
    <property type="term" value="F:serine-type endopeptidase activity"/>
    <property type="evidence" value="ECO:0007669"/>
    <property type="project" value="InterPro"/>
</dbReference>
<dbReference type="GO" id="GO:0006508">
    <property type="term" value="P:proteolysis"/>
    <property type="evidence" value="ECO:0007669"/>
    <property type="project" value="InterPro"/>
</dbReference>
<dbReference type="GO" id="GO:0008240">
    <property type="term" value="F:tripeptidyl-peptidase activity"/>
    <property type="evidence" value="ECO:0007669"/>
    <property type="project" value="TreeGrafter"/>
</dbReference>
<dbReference type="PANTHER" id="PTHR14218">
    <property type="entry name" value="PROTEASE S8 TRIPEPTIDYL PEPTIDASE I CLN2"/>
    <property type="match status" value="1"/>
</dbReference>
<dbReference type="GO" id="GO:0016020">
    <property type="term" value="C:membrane"/>
    <property type="evidence" value="ECO:0007669"/>
    <property type="project" value="InterPro"/>
</dbReference>
<dbReference type="Pfam" id="PF05345">
    <property type="entry name" value="He_PIG"/>
    <property type="match status" value="2"/>
</dbReference>
<dbReference type="GO" id="GO:0005509">
    <property type="term" value="F:calcium ion binding"/>
    <property type="evidence" value="ECO:0007669"/>
    <property type="project" value="InterPro"/>
</dbReference>
<dbReference type="Gene3D" id="3.40.50.200">
    <property type="entry name" value="Peptidase S8/S53 domain"/>
    <property type="match status" value="1"/>
</dbReference>
<dbReference type="CDD" id="cd04056">
    <property type="entry name" value="Peptidases_S53"/>
    <property type="match status" value="1"/>
</dbReference>
<evidence type="ECO:0000313" key="3">
    <source>
        <dbReference type="EMBL" id="MBR7837961.1"/>
    </source>
</evidence>
<evidence type="ECO:0000259" key="2">
    <source>
        <dbReference type="PROSITE" id="PS51695"/>
    </source>
</evidence>
<dbReference type="SUPFAM" id="SSF49313">
    <property type="entry name" value="Cadherin-like"/>
    <property type="match status" value="2"/>
</dbReference>